<feature type="transmembrane region" description="Helical" evidence="8">
    <location>
        <begin position="12"/>
        <end position="33"/>
    </location>
</feature>
<dbReference type="OrthoDB" id="9807047at2"/>
<evidence type="ECO:0000259" key="9">
    <source>
        <dbReference type="PROSITE" id="PS50928"/>
    </source>
</evidence>
<evidence type="ECO:0000313" key="10">
    <source>
        <dbReference type="EMBL" id="AOO81975.1"/>
    </source>
</evidence>
<feature type="transmembrane region" description="Helical" evidence="8">
    <location>
        <begin position="206"/>
        <end position="235"/>
    </location>
</feature>
<keyword evidence="7 8" id="KW-0472">Membrane</keyword>
<dbReference type="PANTHER" id="PTHR42929">
    <property type="entry name" value="INNER MEMBRANE ABC TRANSPORTER PERMEASE PROTEIN YDCU-RELATED-RELATED"/>
    <property type="match status" value="1"/>
</dbReference>
<keyword evidence="3 8" id="KW-0813">Transport</keyword>
<dbReference type="AlphaFoldDB" id="A0A1D7U3M5"/>
<evidence type="ECO:0000256" key="3">
    <source>
        <dbReference type="ARBA" id="ARBA00022448"/>
    </source>
</evidence>
<protein>
    <submittedName>
        <fullName evidence="10">ABC transporter permease</fullName>
    </submittedName>
</protein>
<evidence type="ECO:0000256" key="4">
    <source>
        <dbReference type="ARBA" id="ARBA00022475"/>
    </source>
</evidence>
<dbReference type="KEGG" id="bvv:BHK69_17335"/>
<evidence type="ECO:0000256" key="5">
    <source>
        <dbReference type="ARBA" id="ARBA00022692"/>
    </source>
</evidence>
<evidence type="ECO:0000256" key="1">
    <source>
        <dbReference type="ARBA" id="ARBA00004651"/>
    </source>
</evidence>
<keyword evidence="4" id="KW-1003">Cell membrane</keyword>
<feature type="domain" description="ABC transmembrane type-1" evidence="9">
    <location>
        <begin position="77"/>
        <end position="283"/>
    </location>
</feature>
<evidence type="ECO:0000256" key="7">
    <source>
        <dbReference type="ARBA" id="ARBA00023136"/>
    </source>
</evidence>
<keyword evidence="11" id="KW-1185">Reference proteome</keyword>
<dbReference type="STRING" id="1526658.BHK69_17335"/>
<dbReference type="RefSeq" id="WP_069691185.1">
    <property type="nucleotide sequence ID" value="NZ_CP017147.1"/>
</dbReference>
<reference evidence="10 11" key="1">
    <citation type="journal article" date="2015" name="Antonie Van Leeuwenhoek">
        <title>Bosea vaviloviae sp. nov., a new species of slow-growing rhizobia isolated from nodules of the relict species Vavilovia formosa (Stev.) Fed.</title>
        <authorList>
            <person name="Safronova V.I."/>
            <person name="Kuznetsova I.G."/>
            <person name="Sazanova A.L."/>
            <person name="Kimeklis A.K."/>
            <person name="Belimov A.A."/>
            <person name="Andronov E.E."/>
            <person name="Pinaev A.G."/>
            <person name="Chizhevskaya E.P."/>
            <person name="Pukhaev A.R."/>
            <person name="Popov K.P."/>
            <person name="Willems A."/>
            <person name="Tikhonovich I.A."/>
        </authorList>
    </citation>
    <scope>NUCLEOTIDE SEQUENCE [LARGE SCALE GENOMIC DNA]</scope>
    <source>
        <strain evidence="10 11">Vaf18</strain>
    </source>
</reference>
<sequence>MSAIRTSPGLLTAPAALFLIVFMLVPVGLMLYVSTLERGAFGGVNWGQHTAIAYEKLLFERDLAGQIAFNSDYIAIILRSFRLAAITTAVTLALGIPTALYMASLTPRRAALMLFLVTVPFWTNLLVRNFAWILILRNGGPLDSALATTGLVTPPLDILYTPLATGIGLTYSFLPFMILPIYVALERIDRRLIEAAFDLGADRWRVLSRVVLPLAAPGIAAGAILVFVPCLGAYVSPELLGGGKSLMIGNLIQAQFGASRNWPFGAALALVLVLVLLVSLALLASVKRRERLAS</sequence>
<dbReference type="Pfam" id="PF00528">
    <property type="entry name" value="BPD_transp_1"/>
    <property type="match status" value="1"/>
</dbReference>
<comment type="subcellular location">
    <subcellularLocation>
        <location evidence="1 8">Cell membrane</location>
        <topology evidence="1 8">Multi-pass membrane protein</topology>
    </subcellularLocation>
</comment>
<dbReference type="CDD" id="cd06261">
    <property type="entry name" value="TM_PBP2"/>
    <property type="match status" value="1"/>
</dbReference>
<evidence type="ECO:0000256" key="6">
    <source>
        <dbReference type="ARBA" id="ARBA00022989"/>
    </source>
</evidence>
<name>A0A1D7U3M5_9HYPH</name>
<evidence type="ECO:0000256" key="2">
    <source>
        <dbReference type="ARBA" id="ARBA00007069"/>
    </source>
</evidence>
<keyword evidence="6 8" id="KW-1133">Transmembrane helix</keyword>
<dbReference type="GO" id="GO:0055085">
    <property type="term" value="P:transmembrane transport"/>
    <property type="evidence" value="ECO:0007669"/>
    <property type="project" value="InterPro"/>
</dbReference>
<feature type="transmembrane region" description="Helical" evidence="8">
    <location>
        <begin position="163"/>
        <end position="185"/>
    </location>
</feature>
<evidence type="ECO:0000256" key="8">
    <source>
        <dbReference type="RuleBase" id="RU363032"/>
    </source>
</evidence>
<organism evidence="10 11">
    <name type="scientific">Bosea vaviloviae</name>
    <dbReference type="NCBI Taxonomy" id="1526658"/>
    <lineage>
        <taxon>Bacteria</taxon>
        <taxon>Pseudomonadati</taxon>
        <taxon>Pseudomonadota</taxon>
        <taxon>Alphaproteobacteria</taxon>
        <taxon>Hyphomicrobiales</taxon>
        <taxon>Boseaceae</taxon>
        <taxon>Bosea</taxon>
    </lineage>
</organism>
<dbReference type="Proteomes" id="UP000094969">
    <property type="component" value="Chromosome"/>
</dbReference>
<dbReference type="Gene3D" id="1.10.3720.10">
    <property type="entry name" value="MetI-like"/>
    <property type="match status" value="1"/>
</dbReference>
<proteinExistence type="inferred from homology"/>
<comment type="similarity">
    <text evidence="2">Belongs to the binding-protein-dependent transport system permease family. CysTW subfamily.</text>
</comment>
<feature type="transmembrane region" description="Helical" evidence="8">
    <location>
        <begin position="264"/>
        <end position="286"/>
    </location>
</feature>
<dbReference type="PROSITE" id="PS50928">
    <property type="entry name" value="ABC_TM1"/>
    <property type="match status" value="1"/>
</dbReference>
<dbReference type="EMBL" id="CP017147">
    <property type="protein sequence ID" value="AOO81975.1"/>
    <property type="molecule type" value="Genomic_DNA"/>
</dbReference>
<accession>A0A1D7U3M5</accession>
<dbReference type="SUPFAM" id="SSF161098">
    <property type="entry name" value="MetI-like"/>
    <property type="match status" value="1"/>
</dbReference>
<gene>
    <name evidence="10" type="ORF">BHK69_17335</name>
</gene>
<dbReference type="InterPro" id="IPR000515">
    <property type="entry name" value="MetI-like"/>
</dbReference>
<feature type="transmembrane region" description="Helical" evidence="8">
    <location>
        <begin position="110"/>
        <end position="135"/>
    </location>
</feature>
<dbReference type="GO" id="GO:0005886">
    <property type="term" value="C:plasma membrane"/>
    <property type="evidence" value="ECO:0007669"/>
    <property type="project" value="UniProtKB-SubCell"/>
</dbReference>
<evidence type="ECO:0000313" key="11">
    <source>
        <dbReference type="Proteomes" id="UP000094969"/>
    </source>
</evidence>
<keyword evidence="5 8" id="KW-0812">Transmembrane</keyword>
<feature type="transmembrane region" description="Helical" evidence="8">
    <location>
        <begin position="81"/>
        <end position="103"/>
    </location>
</feature>
<dbReference type="InterPro" id="IPR035906">
    <property type="entry name" value="MetI-like_sf"/>
</dbReference>
<dbReference type="PANTHER" id="PTHR42929:SF1">
    <property type="entry name" value="INNER MEMBRANE ABC TRANSPORTER PERMEASE PROTEIN YDCU-RELATED"/>
    <property type="match status" value="1"/>
</dbReference>